<evidence type="ECO:0000313" key="1">
    <source>
        <dbReference type="EMBL" id="KAI9902549.1"/>
    </source>
</evidence>
<comment type="caution">
    <text evidence="1">The sequence shown here is derived from an EMBL/GenBank/DDBJ whole genome shotgun (WGS) entry which is preliminary data.</text>
</comment>
<accession>A0ACC0V8L0</accession>
<gene>
    <name evidence="1" type="ORF">N3K66_001901</name>
</gene>
<dbReference type="EMBL" id="CM047941">
    <property type="protein sequence ID" value="KAI9902549.1"/>
    <property type="molecule type" value="Genomic_DNA"/>
</dbReference>
<reference evidence="1" key="1">
    <citation type="submission" date="2022-10" db="EMBL/GenBank/DDBJ databases">
        <title>Complete Genome of Trichothecium roseum strain YXFP-22015, a Plant Pathogen Isolated from Citrus.</title>
        <authorList>
            <person name="Wang Y."/>
            <person name="Zhu L."/>
        </authorList>
    </citation>
    <scope>NUCLEOTIDE SEQUENCE</scope>
    <source>
        <strain evidence="1">YXFP-22015</strain>
    </source>
</reference>
<proteinExistence type="predicted"/>
<name>A0ACC0V8L0_9HYPO</name>
<sequence length="142" mass="16289">MVYHNTPPDSYKTPQFPSLNIKTLYDYSDDRKFTLYYIEDVWRFTVMWTLILYALFHLAAVLIAFFTHGKRVSSWKYLWAVPVVYLIIAGLEAILAGSIVGIMLGAVYRAGYYEMNTWIPCVWATISLLILVISSFSIQGGL</sequence>
<dbReference type="Proteomes" id="UP001163324">
    <property type="component" value="Chromosome 2"/>
</dbReference>
<protein>
    <submittedName>
        <fullName evidence="1">Uncharacterized protein</fullName>
    </submittedName>
</protein>
<organism evidence="1 2">
    <name type="scientific">Trichothecium roseum</name>
    <dbReference type="NCBI Taxonomy" id="47278"/>
    <lineage>
        <taxon>Eukaryota</taxon>
        <taxon>Fungi</taxon>
        <taxon>Dikarya</taxon>
        <taxon>Ascomycota</taxon>
        <taxon>Pezizomycotina</taxon>
        <taxon>Sordariomycetes</taxon>
        <taxon>Hypocreomycetidae</taxon>
        <taxon>Hypocreales</taxon>
        <taxon>Hypocreales incertae sedis</taxon>
        <taxon>Trichothecium</taxon>
    </lineage>
</organism>
<keyword evidence="2" id="KW-1185">Reference proteome</keyword>
<evidence type="ECO:0000313" key="2">
    <source>
        <dbReference type="Proteomes" id="UP001163324"/>
    </source>
</evidence>